<dbReference type="AlphaFoldDB" id="A0A2D4H7C3"/>
<feature type="region of interest" description="Disordered" evidence="1">
    <location>
        <begin position="37"/>
        <end position="72"/>
    </location>
</feature>
<sequence>MIWKTERFHRHLNSKQPKSKNYQGGWGWNPLTNTGRASRLYTNREQTPLPSGTDDVTYLGNETSASQPPSKLREHHSSLLSYILFYWLHAVQRPLSVLCICLLSPYFAIPQGANPILALPSP</sequence>
<dbReference type="EMBL" id="IACK01003107">
    <property type="protein sequence ID" value="LAA67873.1"/>
    <property type="molecule type" value="Transcribed_RNA"/>
</dbReference>
<organism evidence="2">
    <name type="scientific">Micrurus lemniscatus lemniscatus</name>
    <dbReference type="NCBI Taxonomy" id="129467"/>
    <lineage>
        <taxon>Eukaryota</taxon>
        <taxon>Metazoa</taxon>
        <taxon>Chordata</taxon>
        <taxon>Craniata</taxon>
        <taxon>Vertebrata</taxon>
        <taxon>Euteleostomi</taxon>
        <taxon>Lepidosauria</taxon>
        <taxon>Squamata</taxon>
        <taxon>Bifurcata</taxon>
        <taxon>Unidentata</taxon>
        <taxon>Episquamata</taxon>
        <taxon>Toxicofera</taxon>
        <taxon>Serpentes</taxon>
        <taxon>Colubroidea</taxon>
        <taxon>Elapidae</taxon>
        <taxon>Elapinae</taxon>
        <taxon>Micrurus</taxon>
    </lineage>
</organism>
<protein>
    <submittedName>
        <fullName evidence="2">Uncharacterized protein</fullName>
    </submittedName>
</protein>
<feature type="compositionally biased region" description="Polar residues" evidence="1">
    <location>
        <begin position="37"/>
        <end position="50"/>
    </location>
</feature>
<accession>A0A2D4H7C3</accession>
<proteinExistence type="predicted"/>
<name>A0A2D4H7C3_MICLE</name>
<reference evidence="2" key="2">
    <citation type="submission" date="2017-11" db="EMBL/GenBank/DDBJ databases">
        <title>Coralsnake Venomics: Analyses of Venom Gland Transcriptomes and Proteomes of Six Brazilian Taxa.</title>
        <authorList>
            <person name="Aird S.D."/>
            <person name="Jorge da Silva N."/>
            <person name="Qiu L."/>
            <person name="Villar-Briones A."/>
            <person name="Aparecida-Saddi V."/>
            <person name="Campos-Telles M.P."/>
            <person name="Grau M."/>
            <person name="Mikheyev A.S."/>
        </authorList>
    </citation>
    <scope>NUCLEOTIDE SEQUENCE</scope>
    <source>
        <tissue evidence="2">Venom_gland</tissue>
    </source>
</reference>
<evidence type="ECO:0000313" key="2">
    <source>
        <dbReference type="EMBL" id="LAA67880.1"/>
    </source>
</evidence>
<dbReference type="EMBL" id="IACK01003110">
    <property type="protein sequence ID" value="LAA67880.1"/>
    <property type="molecule type" value="Transcribed_RNA"/>
</dbReference>
<evidence type="ECO:0000256" key="1">
    <source>
        <dbReference type="SAM" id="MobiDB-lite"/>
    </source>
</evidence>
<feature type="compositionally biased region" description="Polar residues" evidence="1">
    <location>
        <begin position="60"/>
        <end position="69"/>
    </location>
</feature>
<reference evidence="2" key="1">
    <citation type="submission" date="2017-07" db="EMBL/GenBank/DDBJ databases">
        <authorList>
            <person name="Mikheyev A."/>
            <person name="Grau M."/>
        </authorList>
    </citation>
    <scope>NUCLEOTIDE SEQUENCE</scope>
    <source>
        <tissue evidence="2">Venom_gland</tissue>
    </source>
</reference>
<dbReference type="EMBL" id="IACK01003106">
    <property type="protein sequence ID" value="LAA67871.1"/>
    <property type="molecule type" value="Transcribed_RNA"/>
</dbReference>